<dbReference type="STRING" id="905079.L1J932"/>
<organism evidence="3">
    <name type="scientific">Guillardia theta (strain CCMP2712)</name>
    <name type="common">Cryptophyte</name>
    <dbReference type="NCBI Taxonomy" id="905079"/>
    <lineage>
        <taxon>Eukaryota</taxon>
        <taxon>Cryptophyceae</taxon>
        <taxon>Pyrenomonadales</taxon>
        <taxon>Geminigeraceae</taxon>
        <taxon>Guillardia</taxon>
    </lineage>
</organism>
<dbReference type="KEGG" id="gtt:GUITHDRAFT_72077"/>
<gene>
    <name evidence="3" type="ORF">GUITHDRAFT_72077</name>
</gene>
<dbReference type="Pfam" id="PF02325">
    <property type="entry name" value="CCB3_YggT"/>
    <property type="match status" value="1"/>
</dbReference>
<dbReference type="HOGENOM" id="CLU_136788_3_0_1"/>
<feature type="chain" id="PRO_5008771009" description="YggT family protein" evidence="2">
    <location>
        <begin position="21"/>
        <end position="118"/>
    </location>
</feature>
<dbReference type="AlphaFoldDB" id="L1J932"/>
<evidence type="ECO:0000256" key="1">
    <source>
        <dbReference type="SAM" id="Phobius"/>
    </source>
</evidence>
<keyword evidence="1" id="KW-1133">Transmembrane helix</keyword>
<dbReference type="OrthoDB" id="4696at2759"/>
<dbReference type="Proteomes" id="UP000011087">
    <property type="component" value="Unassembled WGS sequence"/>
</dbReference>
<keyword evidence="1" id="KW-0812">Transmembrane</keyword>
<name>L1J932_GUITC</name>
<accession>L1J932</accession>
<keyword evidence="2" id="KW-0732">Signal</keyword>
<feature type="signal peptide" evidence="2">
    <location>
        <begin position="1"/>
        <end position="20"/>
    </location>
</feature>
<dbReference type="PANTHER" id="PTHR33219:SF14">
    <property type="entry name" value="PROTEIN COFACTOR ASSEMBLY OF COMPLEX C SUBUNIT B CCB3, CHLOROPLASTIC-RELATED"/>
    <property type="match status" value="1"/>
</dbReference>
<reference evidence="5" key="2">
    <citation type="submission" date="2012-11" db="EMBL/GenBank/DDBJ databases">
        <authorList>
            <person name="Kuo A."/>
            <person name="Curtis B.A."/>
            <person name="Tanifuji G."/>
            <person name="Burki F."/>
            <person name="Gruber A."/>
            <person name="Irimia M."/>
            <person name="Maruyama S."/>
            <person name="Arias M.C."/>
            <person name="Ball S.G."/>
            <person name="Gile G.H."/>
            <person name="Hirakawa Y."/>
            <person name="Hopkins J.F."/>
            <person name="Rensing S.A."/>
            <person name="Schmutz J."/>
            <person name="Symeonidi A."/>
            <person name="Elias M."/>
            <person name="Eveleigh R.J."/>
            <person name="Herman E.K."/>
            <person name="Klute M.J."/>
            <person name="Nakayama T."/>
            <person name="Obornik M."/>
            <person name="Reyes-Prieto A."/>
            <person name="Armbrust E.V."/>
            <person name="Aves S.J."/>
            <person name="Beiko R.G."/>
            <person name="Coutinho P."/>
            <person name="Dacks J.B."/>
            <person name="Durnford D.G."/>
            <person name="Fast N.M."/>
            <person name="Green B.R."/>
            <person name="Grisdale C."/>
            <person name="Hempe F."/>
            <person name="Henrissat B."/>
            <person name="Hoppner M.P."/>
            <person name="Ishida K.-I."/>
            <person name="Kim E."/>
            <person name="Koreny L."/>
            <person name="Kroth P.G."/>
            <person name="Liu Y."/>
            <person name="Malik S.-B."/>
            <person name="Maier U.G."/>
            <person name="McRose D."/>
            <person name="Mock T."/>
            <person name="Neilson J.A."/>
            <person name="Onodera N.T."/>
            <person name="Poole A.M."/>
            <person name="Pritham E.J."/>
            <person name="Richards T.A."/>
            <person name="Rocap G."/>
            <person name="Roy S.W."/>
            <person name="Sarai C."/>
            <person name="Schaack S."/>
            <person name="Shirato S."/>
            <person name="Slamovits C.H."/>
            <person name="Spencer D.F."/>
            <person name="Suzuki S."/>
            <person name="Worden A.Z."/>
            <person name="Zauner S."/>
            <person name="Barry K."/>
            <person name="Bell C."/>
            <person name="Bharti A.K."/>
            <person name="Crow J.A."/>
            <person name="Grimwood J."/>
            <person name="Kramer R."/>
            <person name="Lindquist E."/>
            <person name="Lucas S."/>
            <person name="Salamov A."/>
            <person name="McFadden G.I."/>
            <person name="Lane C.E."/>
            <person name="Keeling P.J."/>
            <person name="Gray M.W."/>
            <person name="Grigoriev I.V."/>
            <person name="Archibald J.M."/>
        </authorList>
    </citation>
    <scope>NUCLEOTIDE SEQUENCE</scope>
    <source>
        <strain evidence="5">CCMP2712</strain>
    </source>
</reference>
<sequence>MPSTVVIASILTAFPLAASAAAPEWLEPTRSSLDIGLALFSLLFFLRIPLTWYPQMDLNQFPQNIVAWPTEPFCKLVRLAVPPLFGVDISPIVLYGVLSFIREIFLGQQGVLTMIANK</sequence>
<dbReference type="eggNOG" id="ENOG502S21M">
    <property type="taxonomic scope" value="Eukaryota"/>
</dbReference>
<keyword evidence="1" id="KW-0472">Membrane</keyword>
<evidence type="ECO:0000313" key="3">
    <source>
        <dbReference type="EMBL" id="EKX44619.1"/>
    </source>
</evidence>
<reference evidence="4" key="3">
    <citation type="submission" date="2016-03" db="UniProtKB">
        <authorList>
            <consortium name="EnsemblProtists"/>
        </authorList>
    </citation>
    <scope>IDENTIFICATION</scope>
</reference>
<dbReference type="PANTHER" id="PTHR33219">
    <property type="entry name" value="YLMG HOMOLOG PROTEIN 2, CHLOROPLASTIC"/>
    <property type="match status" value="1"/>
</dbReference>
<reference evidence="3 5" key="1">
    <citation type="journal article" date="2012" name="Nature">
        <title>Algal genomes reveal evolutionary mosaicism and the fate of nucleomorphs.</title>
        <authorList>
            <consortium name="DOE Joint Genome Institute"/>
            <person name="Curtis B.A."/>
            <person name="Tanifuji G."/>
            <person name="Burki F."/>
            <person name="Gruber A."/>
            <person name="Irimia M."/>
            <person name="Maruyama S."/>
            <person name="Arias M.C."/>
            <person name="Ball S.G."/>
            <person name="Gile G.H."/>
            <person name="Hirakawa Y."/>
            <person name="Hopkins J.F."/>
            <person name="Kuo A."/>
            <person name="Rensing S.A."/>
            <person name="Schmutz J."/>
            <person name="Symeonidi A."/>
            <person name="Elias M."/>
            <person name="Eveleigh R.J."/>
            <person name="Herman E.K."/>
            <person name="Klute M.J."/>
            <person name="Nakayama T."/>
            <person name="Obornik M."/>
            <person name="Reyes-Prieto A."/>
            <person name="Armbrust E.V."/>
            <person name="Aves S.J."/>
            <person name="Beiko R.G."/>
            <person name="Coutinho P."/>
            <person name="Dacks J.B."/>
            <person name="Durnford D.G."/>
            <person name="Fast N.M."/>
            <person name="Green B.R."/>
            <person name="Grisdale C.J."/>
            <person name="Hempel F."/>
            <person name="Henrissat B."/>
            <person name="Hoppner M.P."/>
            <person name="Ishida K."/>
            <person name="Kim E."/>
            <person name="Koreny L."/>
            <person name="Kroth P.G."/>
            <person name="Liu Y."/>
            <person name="Malik S.B."/>
            <person name="Maier U.G."/>
            <person name="McRose D."/>
            <person name="Mock T."/>
            <person name="Neilson J.A."/>
            <person name="Onodera N.T."/>
            <person name="Poole A.M."/>
            <person name="Pritham E.J."/>
            <person name="Richards T.A."/>
            <person name="Rocap G."/>
            <person name="Roy S.W."/>
            <person name="Sarai C."/>
            <person name="Schaack S."/>
            <person name="Shirato S."/>
            <person name="Slamovits C.H."/>
            <person name="Spencer D.F."/>
            <person name="Suzuki S."/>
            <person name="Worden A.Z."/>
            <person name="Zauner S."/>
            <person name="Barry K."/>
            <person name="Bell C."/>
            <person name="Bharti A.K."/>
            <person name="Crow J.A."/>
            <person name="Grimwood J."/>
            <person name="Kramer R."/>
            <person name="Lindquist E."/>
            <person name="Lucas S."/>
            <person name="Salamov A."/>
            <person name="McFadden G.I."/>
            <person name="Lane C.E."/>
            <person name="Keeling P.J."/>
            <person name="Gray M.W."/>
            <person name="Grigoriev I.V."/>
            <person name="Archibald J.M."/>
        </authorList>
    </citation>
    <scope>NUCLEOTIDE SEQUENCE</scope>
    <source>
        <strain evidence="3 5">CCMP2712</strain>
    </source>
</reference>
<keyword evidence="5" id="KW-1185">Reference proteome</keyword>
<evidence type="ECO:0000313" key="4">
    <source>
        <dbReference type="EnsemblProtists" id="EKX44619"/>
    </source>
</evidence>
<dbReference type="EMBL" id="JH993003">
    <property type="protein sequence ID" value="EKX44619.1"/>
    <property type="molecule type" value="Genomic_DNA"/>
</dbReference>
<evidence type="ECO:0000256" key="2">
    <source>
        <dbReference type="SAM" id="SignalP"/>
    </source>
</evidence>
<dbReference type="PaxDb" id="55529-EKX44619"/>
<evidence type="ECO:0008006" key="6">
    <source>
        <dbReference type="Google" id="ProtNLM"/>
    </source>
</evidence>
<dbReference type="RefSeq" id="XP_005831599.1">
    <property type="nucleotide sequence ID" value="XM_005831542.1"/>
</dbReference>
<protein>
    <recommendedName>
        <fullName evidence="6">YggT family protein</fullName>
    </recommendedName>
</protein>
<feature type="transmembrane region" description="Helical" evidence="1">
    <location>
        <begin position="35"/>
        <end position="53"/>
    </location>
</feature>
<proteinExistence type="predicted"/>
<dbReference type="EnsemblProtists" id="EKX44619">
    <property type="protein sequence ID" value="EKX44619"/>
    <property type="gene ID" value="GUITHDRAFT_72077"/>
</dbReference>
<dbReference type="GeneID" id="17301296"/>
<dbReference type="OMA" id="DVTPVIW"/>
<evidence type="ECO:0000313" key="5">
    <source>
        <dbReference type="Proteomes" id="UP000011087"/>
    </source>
</evidence>
<dbReference type="InterPro" id="IPR003425">
    <property type="entry name" value="CCB3/YggT"/>
</dbReference>
<dbReference type="GO" id="GO:0016020">
    <property type="term" value="C:membrane"/>
    <property type="evidence" value="ECO:0007669"/>
    <property type="project" value="InterPro"/>
</dbReference>